<dbReference type="Proteomes" id="UP001454036">
    <property type="component" value="Unassembled WGS sequence"/>
</dbReference>
<proteinExistence type="predicted"/>
<evidence type="ECO:0000256" key="1">
    <source>
        <dbReference type="SAM" id="MobiDB-lite"/>
    </source>
</evidence>
<gene>
    <name evidence="2" type="ORF">LIER_07331</name>
</gene>
<comment type="caution">
    <text evidence="2">The sequence shown here is derived from an EMBL/GenBank/DDBJ whole genome shotgun (WGS) entry which is preliminary data.</text>
</comment>
<evidence type="ECO:0000313" key="3">
    <source>
        <dbReference type="Proteomes" id="UP001454036"/>
    </source>
</evidence>
<sequence length="145" mass="16650">MSSTSSQPTTSLTDVSRDSRGRRTSPTCYRDDDEDDDEATRSDWDDPNEDASETPTVRGDDRPLEVVPHGQKLLGLRRCQNRNVLDESEVELHLIANGFVEDIPHGSITARILLLRMLFMIKGYRIQLLMWGFRRISICIWLKMV</sequence>
<dbReference type="EMBL" id="BAABME010001122">
    <property type="protein sequence ID" value="GAA0147694.1"/>
    <property type="molecule type" value="Genomic_DNA"/>
</dbReference>
<protein>
    <submittedName>
        <fullName evidence="2">Uncharacterized protein</fullName>
    </submittedName>
</protein>
<keyword evidence="3" id="KW-1185">Reference proteome</keyword>
<feature type="compositionally biased region" description="Low complexity" evidence="1">
    <location>
        <begin position="1"/>
        <end position="13"/>
    </location>
</feature>
<dbReference type="AlphaFoldDB" id="A0AAV3P862"/>
<reference evidence="2 3" key="1">
    <citation type="submission" date="2024-01" db="EMBL/GenBank/DDBJ databases">
        <title>The complete chloroplast genome sequence of Lithospermum erythrorhizon: insights into the phylogenetic relationship among Boraginaceae species and the maternal lineages of purple gromwells.</title>
        <authorList>
            <person name="Okada T."/>
            <person name="Watanabe K."/>
        </authorList>
    </citation>
    <scope>NUCLEOTIDE SEQUENCE [LARGE SCALE GENOMIC DNA]</scope>
</reference>
<evidence type="ECO:0000313" key="2">
    <source>
        <dbReference type="EMBL" id="GAA0147694.1"/>
    </source>
</evidence>
<organism evidence="2 3">
    <name type="scientific">Lithospermum erythrorhizon</name>
    <name type="common">Purple gromwell</name>
    <name type="synonym">Lithospermum officinale var. erythrorhizon</name>
    <dbReference type="NCBI Taxonomy" id="34254"/>
    <lineage>
        <taxon>Eukaryota</taxon>
        <taxon>Viridiplantae</taxon>
        <taxon>Streptophyta</taxon>
        <taxon>Embryophyta</taxon>
        <taxon>Tracheophyta</taxon>
        <taxon>Spermatophyta</taxon>
        <taxon>Magnoliopsida</taxon>
        <taxon>eudicotyledons</taxon>
        <taxon>Gunneridae</taxon>
        <taxon>Pentapetalae</taxon>
        <taxon>asterids</taxon>
        <taxon>lamiids</taxon>
        <taxon>Boraginales</taxon>
        <taxon>Boraginaceae</taxon>
        <taxon>Boraginoideae</taxon>
        <taxon>Lithospermeae</taxon>
        <taxon>Lithospermum</taxon>
    </lineage>
</organism>
<accession>A0AAV3P862</accession>
<feature type="region of interest" description="Disordered" evidence="1">
    <location>
        <begin position="1"/>
        <end position="64"/>
    </location>
</feature>
<name>A0AAV3P862_LITER</name>